<evidence type="ECO:0000259" key="12">
    <source>
        <dbReference type="Pfam" id="PF00082"/>
    </source>
</evidence>
<feature type="domain" description="PA" evidence="13">
    <location>
        <begin position="342"/>
        <end position="405"/>
    </location>
</feature>
<evidence type="ECO:0000313" key="15">
    <source>
        <dbReference type="Proteomes" id="UP000316471"/>
    </source>
</evidence>
<dbReference type="PROSITE" id="PS00137">
    <property type="entry name" value="SUBTILASE_HIS"/>
    <property type="match status" value="1"/>
</dbReference>
<comment type="similarity">
    <text evidence="1 9 10">Belongs to the peptidase S8 family.</text>
</comment>
<dbReference type="GO" id="GO:0006508">
    <property type="term" value="P:proteolysis"/>
    <property type="evidence" value="ECO:0007669"/>
    <property type="project" value="UniProtKB-KW"/>
</dbReference>
<dbReference type="SUPFAM" id="SSF54897">
    <property type="entry name" value="Protease propeptides/inhibitors"/>
    <property type="match status" value="1"/>
</dbReference>
<dbReference type="InterPro" id="IPR023827">
    <property type="entry name" value="Peptidase_S8_Asp-AS"/>
</dbReference>
<reference evidence="14 15" key="1">
    <citation type="journal article" date="2015" name="Stand. Genomic Sci.">
        <title>Genomic Encyclopedia of Bacterial and Archaeal Type Strains, Phase III: the genomes of soil and plant-associated and newly described type strains.</title>
        <authorList>
            <person name="Whitman W.B."/>
            <person name="Woyke T."/>
            <person name="Klenk H.P."/>
            <person name="Zhou Y."/>
            <person name="Lilburn T.G."/>
            <person name="Beck B.J."/>
            <person name="De Vos P."/>
            <person name="Vandamme P."/>
            <person name="Eisen J.A."/>
            <person name="Garrity G."/>
            <person name="Hugenholtz P."/>
            <person name="Kyrpides N.C."/>
        </authorList>
    </citation>
    <scope>NUCLEOTIDE SEQUENCE [LARGE SCALE GENOMIC DNA]</scope>
    <source>
        <strain evidence="14 15">CGMCC 1.10136</strain>
    </source>
</reference>
<organism evidence="14 15">
    <name type="scientific">Aerolutibacter ruishenii</name>
    <dbReference type="NCBI Taxonomy" id="686800"/>
    <lineage>
        <taxon>Bacteria</taxon>
        <taxon>Pseudomonadati</taxon>
        <taxon>Pseudomonadota</taxon>
        <taxon>Gammaproteobacteria</taxon>
        <taxon>Lysobacterales</taxon>
        <taxon>Lysobacteraceae</taxon>
        <taxon>Aerolutibacter</taxon>
    </lineage>
</organism>
<dbReference type="OrthoDB" id="9790784at2"/>
<dbReference type="Gene3D" id="3.50.30.30">
    <property type="match status" value="1"/>
</dbReference>
<dbReference type="InterPro" id="IPR023828">
    <property type="entry name" value="Peptidase_S8_Ser-AS"/>
</dbReference>
<dbReference type="PROSITE" id="PS00138">
    <property type="entry name" value="SUBTILASE_SER"/>
    <property type="match status" value="1"/>
</dbReference>
<dbReference type="InterPro" id="IPR003137">
    <property type="entry name" value="PA_domain"/>
</dbReference>
<keyword evidence="15" id="KW-1185">Reference proteome</keyword>
<evidence type="ECO:0000256" key="7">
    <source>
        <dbReference type="ARBA" id="ARBA00022825"/>
    </source>
</evidence>
<dbReference type="PROSITE" id="PS51892">
    <property type="entry name" value="SUBTILASE"/>
    <property type="match status" value="1"/>
</dbReference>
<dbReference type="PANTHER" id="PTHR43806:SF11">
    <property type="entry name" value="CEREVISIN-RELATED"/>
    <property type="match status" value="1"/>
</dbReference>
<keyword evidence="7 9" id="KW-0720">Serine protease</keyword>
<evidence type="ECO:0000259" key="13">
    <source>
        <dbReference type="Pfam" id="PF02225"/>
    </source>
</evidence>
<evidence type="ECO:0000256" key="10">
    <source>
        <dbReference type="RuleBase" id="RU003355"/>
    </source>
</evidence>
<dbReference type="GO" id="GO:0005615">
    <property type="term" value="C:extracellular space"/>
    <property type="evidence" value="ECO:0007669"/>
    <property type="project" value="TreeGrafter"/>
</dbReference>
<keyword evidence="2" id="KW-0964">Secreted</keyword>
<dbReference type="Pfam" id="PF02225">
    <property type="entry name" value="PA"/>
    <property type="match status" value="1"/>
</dbReference>
<evidence type="ECO:0000256" key="9">
    <source>
        <dbReference type="PROSITE-ProRule" id="PRU01240"/>
    </source>
</evidence>
<keyword evidence="2" id="KW-0134">Cell wall</keyword>
<dbReference type="PANTHER" id="PTHR43806">
    <property type="entry name" value="PEPTIDASE S8"/>
    <property type="match status" value="1"/>
</dbReference>
<gene>
    <name evidence="14" type="ORF">IP93_00408</name>
</gene>
<dbReference type="Proteomes" id="UP000316471">
    <property type="component" value="Unassembled WGS sequence"/>
</dbReference>
<dbReference type="InterPro" id="IPR036852">
    <property type="entry name" value="Peptidase_S8/S53_dom_sf"/>
</dbReference>
<proteinExistence type="inferred from homology"/>
<dbReference type="InterPro" id="IPR050131">
    <property type="entry name" value="Peptidase_S8_subtilisin-like"/>
</dbReference>
<dbReference type="CDD" id="cd07477">
    <property type="entry name" value="Peptidases_S8_Subtilisin_subset"/>
    <property type="match status" value="1"/>
</dbReference>
<protein>
    <submittedName>
        <fullName evidence="14">PA domain-containing protein</fullName>
    </submittedName>
</protein>
<evidence type="ECO:0000256" key="3">
    <source>
        <dbReference type="ARBA" id="ARBA00022670"/>
    </source>
</evidence>
<evidence type="ECO:0000256" key="5">
    <source>
        <dbReference type="ARBA" id="ARBA00022729"/>
    </source>
</evidence>
<keyword evidence="5 11" id="KW-0732">Signal</keyword>
<keyword evidence="4" id="KW-0479">Metal-binding</keyword>
<dbReference type="GO" id="GO:0046872">
    <property type="term" value="F:metal ion binding"/>
    <property type="evidence" value="ECO:0007669"/>
    <property type="project" value="UniProtKB-KW"/>
</dbReference>
<dbReference type="EMBL" id="VLKP01000001">
    <property type="protein sequence ID" value="TWI14411.1"/>
    <property type="molecule type" value="Genomic_DNA"/>
</dbReference>
<feature type="domain" description="Peptidase S8/S53" evidence="12">
    <location>
        <begin position="412"/>
        <end position="482"/>
    </location>
</feature>
<evidence type="ECO:0000313" key="14">
    <source>
        <dbReference type="EMBL" id="TWI14411.1"/>
    </source>
</evidence>
<evidence type="ECO:0000256" key="6">
    <source>
        <dbReference type="ARBA" id="ARBA00022801"/>
    </source>
</evidence>
<dbReference type="SUPFAM" id="SSF52743">
    <property type="entry name" value="Subtilisin-like"/>
    <property type="match status" value="1"/>
</dbReference>
<evidence type="ECO:0000256" key="8">
    <source>
        <dbReference type="PIRSR" id="PIRSR615500-1"/>
    </source>
</evidence>
<keyword evidence="6 9" id="KW-0378">Hydrolase</keyword>
<dbReference type="InterPro" id="IPR037045">
    <property type="entry name" value="S8pro/Inhibitor_I9_sf"/>
</dbReference>
<dbReference type="Gene3D" id="3.30.70.80">
    <property type="entry name" value="Peptidase S8 propeptide/proteinase inhibitor I9"/>
    <property type="match status" value="1"/>
</dbReference>
<dbReference type="Pfam" id="PF00082">
    <property type="entry name" value="Peptidase_S8"/>
    <property type="match status" value="2"/>
</dbReference>
<feature type="signal peptide" evidence="11">
    <location>
        <begin position="1"/>
        <end position="24"/>
    </location>
</feature>
<dbReference type="InterPro" id="IPR022398">
    <property type="entry name" value="Peptidase_S8_His-AS"/>
</dbReference>
<feature type="chain" id="PRO_5021894882" evidence="11">
    <location>
        <begin position="25"/>
        <end position="579"/>
    </location>
</feature>
<feature type="active site" description="Charge relay system" evidence="8 9">
    <location>
        <position position="127"/>
    </location>
</feature>
<dbReference type="GO" id="GO:0004252">
    <property type="term" value="F:serine-type endopeptidase activity"/>
    <property type="evidence" value="ECO:0007669"/>
    <property type="project" value="UniProtKB-UniRule"/>
</dbReference>
<evidence type="ECO:0000256" key="1">
    <source>
        <dbReference type="ARBA" id="ARBA00011073"/>
    </source>
</evidence>
<feature type="active site" description="Charge relay system" evidence="8 9">
    <location>
        <position position="156"/>
    </location>
</feature>
<dbReference type="InterPro" id="IPR015500">
    <property type="entry name" value="Peptidase_S8_subtilisin-rel"/>
</dbReference>
<dbReference type="PROSITE" id="PS00136">
    <property type="entry name" value="SUBTILASE_ASP"/>
    <property type="match status" value="1"/>
</dbReference>
<feature type="active site" description="Charge relay system" evidence="8 9">
    <location>
        <position position="434"/>
    </location>
</feature>
<dbReference type="InterPro" id="IPR034202">
    <property type="entry name" value="Subtilisin_Carlsberg-like"/>
</dbReference>
<dbReference type="InterPro" id="IPR000209">
    <property type="entry name" value="Peptidase_S8/S53_dom"/>
</dbReference>
<name>A0A562M488_9GAMM</name>
<dbReference type="RefSeq" id="WP_144811411.1">
    <property type="nucleotide sequence ID" value="NZ_VLKP01000001.1"/>
</dbReference>
<dbReference type="AlphaFoldDB" id="A0A562M488"/>
<dbReference type="PRINTS" id="PR00723">
    <property type="entry name" value="SUBTILISIN"/>
</dbReference>
<evidence type="ECO:0000256" key="2">
    <source>
        <dbReference type="ARBA" id="ARBA00022512"/>
    </source>
</evidence>
<feature type="domain" description="Peptidase S8/S53" evidence="12">
    <location>
        <begin position="118"/>
        <end position="327"/>
    </location>
</feature>
<evidence type="ECO:0000256" key="11">
    <source>
        <dbReference type="SAM" id="SignalP"/>
    </source>
</evidence>
<keyword evidence="3 9" id="KW-0645">Protease</keyword>
<comment type="caution">
    <text evidence="14">The sequence shown here is derived from an EMBL/GenBank/DDBJ whole genome shotgun (WGS) entry which is preliminary data.</text>
</comment>
<sequence length="579" mass="57874">MKQQKLVAALAAALAFTLSATALAAQPDPNRVWVKYKPGTGAAAEAALKAAGARTHYRFDRLRAFAATVPPLALQGLRNNPNIEYIEADAPRYPSAQTTPWGITRVQAPETVATGADGTGIKVCVIDSGINANHEEFAGISMTGYPSGWNNDSCGHGTHVAGTIAAANNSVGVVGVSPAKVSLHIVKVFDGAACDWSYSSTLVDAANRCQSAGAKIISMSLGGRTSSATENNAFASLNSAGILSIAAAGNDGNSTFSYPASYASVMSVAATDSTNAKASFSQYNNAVDIAAPGVSVLSTYPFKSADVTVGASSYLVAAIEGTVQATAAGALVNGGLCDSVGSWAGKVVLCERGVISFAQKVTNVTSGGGAAAVVYNNAPGGFSGTLSGSSTIPAVSMSQEDGQSLVTGALGQNANVSTVPVSNTSGYAYLDGTSMATPHVSGVAALVWSAKPAASNADVRTALESTALDLGAAGRDNNFGYGLVQAFDATAALLGGGAAAPTGLAASKGPVARNKSTITLTWSSGGSTVDVRRDGSVVAAGIANTGTWAQSVRARGSYTFQVCNGGSASACSGQVTVSF</sequence>
<dbReference type="Gene3D" id="3.40.50.200">
    <property type="entry name" value="Peptidase S8/S53 domain"/>
    <property type="match status" value="1"/>
</dbReference>
<accession>A0A562M488</accession>
<evidence type="ECO:0000256" key="4">
    <source>
        <dbReference type="ARBA" id="ARBA00022723"/>
    </source>
</evidence>